<organism evidence="3 4">
    <name type="scientific">Phialocephala subalpina</name>
    <dbReference type="NCBI Taxonomy" id="576137"/>
    <lineage>
        <taxon>Eukaryota</taxon>
        <taxon>Fungi</taxon>
        <taxon>Dikarya</taxon>
        <taxon>Ascomycota</taxon>
        <taxon>Pezizomycotina</taxon>
        <taxon>Leotiomycetes</taxon>
        <taxon>Helotiales</taxon>
        <taxon>Mollisiaceae</taxon>
        <taxon>Phialocephala</taxon>
        <taxon>Phialocephala fortinii species complex</taxon>
    </lineage>
</organism>
<keyword evidence="4" id="KW-1185">Reference proteome</keyword>
<dbReference type="GO" id="GO:0016887">
    <property type="term" value="F:ATP hydrolysis activity"/>
    <property type="evidence" value="ECO:0007669"/>
    <property type="project" value="InterPro"/>
</dbReference>
<reference evidence="3 4" key="1">
    <citation type="submission" date="2016-03" db="EMBL/GenBank/DDBJ databases">
        <authorList>
            <person name="Ploux O."/>
        </authorList>
    </citation>
    <scope>NUCLEOTIDE SEQUENCE [LARGE SCALE GENOMIC DNA]</scope>
    <source>
        <strain evidence="3 4">UAMH 11012</strain>
    </source>
</reference>
<dbReference type="PANTHER" id="PTHR46411:SF3">
    <property type="entry name" value="AAA+ ATPASE DOMAIN-CONTAINING PROTEIN"/>
    <property type="match status" value="1"/>
</dbReference>
<dbReference type="STRING" id="576137.A0A1L7XLC8"/>
<dbReference type="Proteomes" id="UP000184330">
    <property type="component" value="Unassembled WGS sequence"/>
</dbReference>
<evidence type="ECO:0000313" key="3">
    <source>
        <dbReference type="EMBL" id="CZR65814.1"/>
    </source>
</evidence>
<dbReference type="GO" id="GO:0005524">
    <property type="term" value="F:ATP binding"/>
    <property type="evidence" value="ECO:0007669"/>
    <property type="project" value="InterPro"/>
</dbReference>
<evidence type="ECO:0000313" key="4">
    <source>
        <dbReference type="Proteomes" id="UP000184330"/>
    </source>
</evidence>
<name>A0A1L7XLC8_9HELO</name>
<gene>
    <name evidence="3" type="ORF">PAC_15714</name>
</gene>
<dbReference type="AlphaFoldDB" id="A0A1L7XLC8"/>
<dbReference type="InterPro" id="IPR003593">
    <property type="entry name" value="AAA+_ATPase"/>
</dbReference>
<dbReference type="InterPro" id="IPR027417">
    <property type="entry name" value="P-loop_NTPase"/>
</dbReference>
<dbReference type="InterPro" id="IPR003959">
    <property type="entry name" value="ATPase_AAA_core"/>
</dbReference>
<dbReference type="Pfam" id="PF00004">
    <property type="entry name" value="AAA"/>
    <property type="match status" value="1"/>
</dbReference>
<dbReference type="CDD" id="cd19481">
    <property type="entry name" value="RecA-like_protease"/>
    <property type="match status" value="1"/>
</dbReference>
<feature type="domain" description="AAA+ ATPase" evidence="2">
    <location>
        <begin position="447"/>
        <end position="574"/>
    </location>
</feature>
<proteinExistence type="predicted"/>
<sequence>MGSTANEDVGVEAKTSSPTAVTKLYRHDCEYNCCAARWSEFPSTDDDHESLFKRTAKVSIVHRHVFEEKRWVTKSFTINNPVMRQIITKALSKYQDLDMDLEEWTFKPPYEPLVHRWDQLATLRAEMKDGAEKEAADELINFLTPITASAVEHLAKTRETKKVTFEYIWQILPPGELAVTKLYGVDAVCRVVKYEKTEIRRVPVWTIHLEYVDWNGETCGYASTKTTITVFNGYRRVTSLPVYPLSFEGNAPEIREKMVKRGRQFEKYRGYHFLTCSGKKVLIETSEGRTVTGRVIVDAFAYYSSHNIPKPSLRSLTDEEENSESSGLKNSGSNNDSDSDSDSEVLVEGNELKVVVTKATDVSRNENFAPMTDEHCLLAIPWVKGMDLKTKEWSQFLVNELEAIVWNDKAFDNLVLPEGEKELVWDFVESKNITNYAYDDFIPEKGRGIIVLMFGPPGVGKTYTAEAAAERSRVPLYSMSAGVLGTQPGEVEKCLDSTLELCRLWNAMLLLDEADVFLGARTNEGLARNELVSIFLTKLEYYQGMLFLTTNRIASIDRAFQSRVDLFLPYHDLLPPARRQVWINFFNHIGRDKFEINEADLDELEKLKLNGREIKNLIKSSQLLGYKSGGKVDASKLKMLAQKRLAALEKMHDDDA</sequence>
<dbReference type="EMBL" id="FJOG01000033">
    <property type="protein sequence ID" value="CZR65814.1"/>
    <property type="molecule type" value="Genomic_DNA"/>
</dbReference>
<dbReference type="SMART" id="SM00382">
    <property type="entry name" value="AAA"/>
    <property type="match status" value="1"/>
</dbReference>
<evidence type="ECO:0000259" key="2">
    <source>
        <dbReference type="SMART" id="SM00382"/>
    </source>
</evidence>
<dbReference type="PANTHER" id="PTHR46411">
    <property type="entry name" value="FAMILY ATPASE, PUTATIVE-RELATED"/>
    <property type="match status" value="1"/>
</dbReference>
<dbReference type="OrthoDB" id="10042665at2759"/>
<feature type="compositionally biased region" description="Low complexity" evidence="1">
    <location>
        <begin position="324"/>
        <end position="336"/>
    </location>
</feature>
<evidence type="ECO:0000256" key="1">
    <source>
        <dbReference type="SAM" id="MobiDB-lite"/>
    </source>
</evidence>
<dbReference type="SUPFAM" id="SSF52540">
    <property type="entry name" value="P-loop containing nucleoside triphosphate hydrolases"/>
    <property type="match status" value="1"/>
</dbReference>
<dbReference type="InterPro" id="IPR054289">
    <property type="entry name" value="DUF7025"/>
</dbReference>
<feature type="region of interest" description="Disordered" evidence="1">
    <location>
        <begin position="312"/>
        <end position="344"/>
    </location>
</feature>
<dbReference type="Gene3D" id="3.40.50.300">
    <property type="entry name" value="P-loop containing nucleotide triphosphate hydrolases"/>
    <property type="match status" value="1"/>
</dbReference>
<dbReference type="Pfam" id="PF22942">
    <property type="entry name" value="DUF7025"/>
    <property type="match status" value="1"/>
</dbReference>
<protein>
    <submittedName>
        <fullName evidence="3">Related to TOB3 (Member of AAA-ATPase family)</fullName>
    </submittedName>
</protein>
<accession>A0A1L7XLC8</accession>